<evidence type="ECO:0008006" key="4">
    <source>
        <dbReference type="Google" id="ProtNLM"/>
    </source>
</evidence>
<dbReference type="EMBL" id="AZDJ01000003">
    <property type="protein sequence ID" value="KRK74045.1"/>
    <property type="molecule type" value="Genomic_DNA"/>
</dbReference>
<keyword evidence="1" id="KW-0732">Signal</keyword>
<reference evidence="2 3" key="1">
    <citation type="journal article" date="2015" name="Genome Announc.">
        <title>Expanding the biotechnology potential of lactobacilli through comparative genomics of 213 strains and associated genera.</title>
        <authorList>
            <person name="Sun Z."/>
            <person name="Harris H.M."/>
            <person name="McCann A."/>
            <person name="Guo C."/>
            <person name="Argimon S."/>
            <person name="Zhang W."/>
            <person name="Yang X."/>
            <person name="Jeffery I.B."/>
            <person name="Cooney J.C."/>
            <person name="Kagawa T.F."/>
            <person name="Liu W."/>
            <person name="Song Y."/>
            <person name="Salvetti E."/>
            <person name="Wrobel A."/>
            <person name="Rasinkangas P."/>
            <person name="Parkhill J."/>
            <person name="Rea M.C."/>
            <person name="O'Sullivan O."/>
            <person name="Ritari J."/>
            <person name="Douillard F.P."/>
            <person name="Paul Ross R."/>
            <person name="Yang R."/>
            <person name="Briner A.E."/>
            <person name="Felis G.E."/>
            <person name="de Vos W.M."/>
            <person name="Barrangou R."/>
            <person name="Klaenhammer T.R."/>
            <person name="Caufield P.W."/>
            <person name="Cui Y."/>
            <person name="Zhang H."/>
            <person name="O'Toole P.W."/>
        </authorList>
    </citation>
    <scope>NUCLEOTIDE SEQUENCE [LARGE SCALE GENOMIC DNA]</scope>
    <source>
        <strain evidence="2 3">JCM 17158</strain>
    </source>
</reference>
<sequence>MMKKVLLTVLAALAVVSTGCHSGNSAKPTKPAGPNIAKLVQAATAAQVKQKSVHMAVTTMVSTASQTTHADLDADFIMKPLQMRGTSQVTGQTQPKPVELYYDAKHSYLKVGDHWIDASKSMTAMANPAGFAGQLRGDQIKAIPQSALKQAKLKRTKTTDTVTMGFTGKHAKAIWTQGQQAQSGSDSQLKQTSIKKLHYQLVIDRASQLPQQYQLRITVKRQGQTIDELITITYTKWGKITITTPDLK</sequence>
<evidence type="ECO:0000313" key="3">
    <source>
        <dbReference type="Proteomes" id="UP000051804"/>
    </source>
</evidence>
<protein>
    <recommendedName>
        <fullName evidence="4">Lipoprotein</fullName>
    </recommendedName>
</protein>
<dbReference type="PROSITE" id="PS51257">
    <property type="entry name" value="PROKAR_LIPOPROTEIN"/>
    <property type="match status" value="1"/>
</dbReference>
<proteinExistence type="predicted"/>
<comment type="caution">
    <text evidence="2">The sequence shown here is derived from an EMBL/GenBank/DDBJ whole genome shotgun (WGS) entry which is preliminary data.</text>
</comment>
<evidence type="ECO:0000256" key="1">
    <source>
        <dbReference type="SAM" id="SignalP"/>
    </source>
</evidence>
<evidence type="ECO:0000313" key="2">
    <source>
        <dbReference type="EMBL" id="KRK74045.1"/>
    </source>
</evidence>
<organism evidence="2 3">
    <name type="scientific">Lacticaseibacillus nasuensis JCM 17158</name>
    <dbReference type="NCBI Taxonomy" id="1291734"/>
    <lineage>
        <taxon>Bacteria</taxon>
        <taxon>Bacillati</taxon>
        <taxon>Bacillota</taxon>
        <taxon>Bacilli</taxon>
        <taxon>Lactobacillales</taxon>
        <taxon>Lactobacillaceae</taxon>
        <taxon>Lacticaseibacillus</taxon>
    </lineage>
</organism>
<dbReference type="Gene3D" id="2.50.20.20">
    <property type="match status" value="1"/>
</dbReference>
<keyword evidence="3" id="KW-1185">Reference proteome</keyword>
<feature type="chain" id="PRO_5038784416" description="Lipoprotein" evidence="1">
    <location>
        <begin position="23"/>
        <end position="248"/>
    </location>
</feature>
<gene>
    <name evidence="2" type="ORF">FD02_GL001883</name>
</gene>
<name>A0A0R1JRX5_9LACO</name>
<accession>A0A0R1JRX5</accession>
<dbReference type="InterPro" id="IPR046720">
    <property type="entry name" value="DUF6612"/>
</dbReference>
<dbReference type="PATRIC" id="fig|1291734.4.peg.1933"/>
<feature type="signal peptide" evidence="1">
    <location>
        <begin position="1"/>
        <end position="22"/>
    </location>
</feature>
<dbReference type="AlphaFoldDB" id="A0A0R1JRX5"/>
<dbReference type="Proteomes" id="UP000051804">
    <property type="component" value="Unassembled WGS sequence"/>
</dbReference>
<dbReference type="Pfam" id="PF20316">
    <property type="entry name" value="DUF6612"/>
    <property type="match status" value="1"/>
</dbReference>